<comment type="catalytic activity">
    <reaction evidence="7 8">
        <text>(2R)-O-phospho-3-sulfolactate + H2O = (2R)-3-sulfolactate + phosphate</text>
        <dbReference type="Rhea" id="RHEA:23416"/>
        <dbReference type="ChEBI" id="CHEBI:15377"/>
        <dbReference type="ChEBI" id="CHEBI:15597"/>
        <dbReference type="ChEBI" id="CHEBI:43474"/>
        <dbReference type="ChEBI" id="CHEBI:58738"/>
        <dbReference type="EC" id="3.1.3.71"/>
    </reaction>
</comment>
<dbReference type="GO" id="GO:0050532">
    <property type="term" value="F:2-phosphosulfolactate phosphatase activity"/>
    <property type="evidence" value="ECO:0007669"/>
    <property type="project" value="UniProtKB-UniRule"/>
</dbReference>
<dbReference type="FunFam" id="3.90.1560.10:FF:000001">
    <property type="entry name" value="Probable 2-phosphosulfolactate phosphatase"/>
    <property type="match status" value="1"/>
</dbReference>
<proteinExistence type="inferred from homology"/>
<dbReference type="AlphaFoldDB" id="A0A7X9P084"/>
<evidence type="ECO:0000256" key="6">
    <source>
        <dbReference type="ARBA" id="ARBA00022842"/>
    </source>
</evidence>
<dbReference type="Gene3D" id="3.90.1560.10">
    <property type="entry name" value="ComB-like"/>
    <property type="match status" value="1"/>
</dbReference>
<evidence type="ECO:0000256" key="3">
    <source>
        <dbReference type="ARBA" id="ARBA00012953"/>
    </source>
</evidence>
<dbReference type="GO" id="GO:0000287">
    <property type="term" value="F:magnesium ion binding"/>
    <property type="evidence" value="ECO:0007669"/>
    <property type="project" value="UniProtKB-UniRule"/>
</dbReference>
<dbReference type="SUPFAM" id="SSF142823">
    <property type="entry name" value="ComB-like"/>
    <property type="match status" value="1"/>
</dbReference>
<organism evidence="9 10">
    <name type="scientific">Flammeovirga aprica JL-4</name>
    <dbReference type="NCBI Taxonomy" id="694437"/>
    <lineage>
        <taxon>Bacteria</taxon>
        <taxon>Pseudomonadati</taxon>
        <taxon>Bacteroidota</taxon>
        <taxon>Cytophagia</taxon>
        <taxon>Cytophagales</taxon>
        <taxon>Flammeovirgaceae</taxon>
        <taxon>Flammeovirga</taxon>
    </lineage>
</organism>
<dbReference type="RefSeq" id="WP_169654887.1">
    <property type="nucleotide sequence ID" value="NZ_JABANE010000005.1"/>
</dbReference>
<evidence type="ECO:0000313" key="9">
    <source>
        <dbReference type="EMBL" id="NME66935.1"/>
    </source>
</evidence>
<protein>
    <recommendedName>
        <fullName evidence="4 8">Probable 2-phosphosulfolactate phosphatase</fullName>
        <ecNumber evidence="3 8">3.1.3.71</ecNumber>
    </recommendedName>
</protein>
<evidence type="ECO:0000256" key="7">
    <source>
        <dbReference type="ARBA" id="ARBA00033711"/>
    </source>
</evidence>
<evidence type="ECO:0000256" key="2">
    <source>
        <dbReference type="ARBA" id="ARBA00009997"/>
    </source>
</evidence>
<evidence type="ECO:0000256" key="8">
    <source>
        <dbReference type="HAMAP-Rule" id="MF_00490"/>
    </source>
</evidence>
<name>A0A7X9P084_9BACT</name>
<sequence>MINIETCLTPEILSLHQLEGKIAVVTDVLRATSCMVAGLNAGVKSVIPVMTVEEALDYSKKGYITAGERGGVKVKEFTIGNSPQEHMQEEYHGKDICMTTTNGTVAITEAKKRADQIVIGALLNVTVVAEFLKSAQKDVVIICAGWKGNPSLEDTLFAGALIDRLQEECNLTDDASFMALTQYKACKDNLVESIQFNASHAKRLSGLKAKSDLAFCAQEDYCDALPILRNGEITI</sequence>
<dbReference type="HAMAP" id="MF_00490">
    <property type="entry name" value="ComB"/>
    <property type="match status" value="1"/>
</dbReference>
<comment type="cofactor">
    <cofactor evidence="1 8">
        <name>Mg(2+)</name>
        <dbReference type="ChEBI" id="CHEBI:18420"/>
    </cofactor>
</comment>
<dbReference type="EC" id="3.1.3.71" evidence="3 8"/>
<dbReference type="EMBL" id="JABANE010000005">
    <property type="protein sequence ID" value="NME66935.1"/>
    <property type="molecule type" value="Genomic_DNA"/>
</dbReference>
<evidence type="ECO:0000256" key="5">
    <source>
        <dbReference type="ARBA" id="ARBA00022801"/>
    </source>
</evidence>
<keyword evidence="5 8" id="KW-0378">Hydrolase</keyword>
<accession>A0A7X9P084</accession>
<dbReference type="InterPro" id="IPR036702">
    <property type="entry name" value="ComB-like_sf"/>
</dbReference>
<evidence type="ECO:0000256" key="4">
    <source>
        <dbReference type="ARBA" id="ARBA00021948"/>
    </source>
</evidence>
<evidence type="ECO:0000256" key="1">
    <source>
        <dbReference type="ARBA" id="ARBA00001946"/>
    </source>
</evidence>
<dbReference type="PANTHER" id="PTHR37311:SF1">
    <property type="entry name" value="2-PHOSPHOSULFOLACTATE PHOSPHATASE-RELATED"/>
    <property type="match status" value="1"/>
</dbReference>
<dbReference type="InterPro" id="IPR005238">
    <property type="entry name" value="ComB-like"/>
</dbReference>
<keyword evidence="6 8" id="KW-0460">Magnesium</keyword>
<evidence type="ECO:0000313" key="10">
    <source>
        <dbReference type="Proteomes" id="UP000576082"/>
    </source>
</evidence>
<dbReference type="PANTHER" id="PTHR37311">
    <property type="entry name" value="2-PHOSPHOSULFOLACTATE PHOSPHATASE-RELATED"/>
    <property type="match status" value="1"/>
</dbReference>
<dbReference type="GO" id="GO:0050545">
    <property type="term" value="F:sulfopyruvate decarboxylase activity"/>
    <property type="evidence" value="ECO:0007669"/>
    <property type="project" value="TreeGrafter"/>
</dbReference>
<dbReference type="Proteomes" id="UP000576082">
    <property type="component" value="Unassembled WGS sequence"/>
</dbReference>
<comment type="similarity">
    <text evidence="2 8">Belongs to the ComB family.</text>
</comment>
<keyword evidence="10" id="KW-1185">Reference proteome</keyword>
<gene>
    <name evidence="8" type="primary">comB</name>
    <name evidence="9" type="ORF">HHU12_03055</name>
</gene>
<reference evidence="9 10" key="1">
    <citation type="submission" date="2020-04" db="EMBL/GenBank/DDBJ databases">
        <title>Flammeovirga sp. SR4, a novel species isolated from seawater.</title>
        <authorList>
            <person name="Wang X."/>
        </authorList>
    </citation>
    <scope>NUCLEOTIDE SEQUENCE [LARGE SCALE GENOMIC DNA]</scope>
    <source>
        <strain evidence="9 10">ATCC 23126</strain>
    </source>
</reference>
<dbReference type="Pfam" id="PF04029">
    <property type="entry name" value="2-ph_phosp"/>
    <property type="match status" value="1"/>
</dbReference>
<comment type="caution">
    <text evidence="9">The sequence shown here is derived from an EMBL/GenBank/DDBJ whole genome shotgun (WGS) entry which is preliminary data.</text>
</comment>